<dbReference type="PIRSF" id="PIRSF020818">
    <property type="entry name" value="PHB_depoly_PhaZ"/>
    <property type="match status" value="1"/>
</dbReference>
<name>A0A2W7HXN3_9PROT</name>
<keyword evidence="3" id="KW-1185">Reference proteome</keyword>
<sequence length="335" mass="36706">MIDGKVVSLRERSVVEKSFGELLHFESDLAGHRPPILLVAPLSGMRAEILYDMILGLLPRHDVHCLAWKDAADVPLSDGAFGLEDNITYVVEMIRYLGAGAHVIGLCQSALPALAAAAILAEDPGRPATLTLLGGKLDTRINPTRLDRLTRSLPPAWFETCSISTVPASRRGHNRRVYPGSTELMMLSTYLFRHCASGGELLAKFFHDDGSDAAGHPFAKLFFSIDDVPAEFFLDTVAQLFHRAALAEGQLAWQGTIVDPERVTETALLTIEGEADDISGPGQTHVAHDLCVGIPAERRGHFLCPHTGHLGLFFGSRWRQQVLPHISRFIWDNAH</sequence>
<dbReference type="InterPro" id="IPR009656">
    <property type="entry name" value="PHB_depo_C"/>
</dbReference>
<dbReference type="InterPro" id="IPR029058">
    <property type="entry name" value="AB_hydrolase_fold"/>
</dbReference>
<accession>A0A2W7HXN3</accession>
<dbReference type="EMBL" id="QKYU01000054">
    <property type="protein sequence ID" value="PZW36915.1"/>
    <property type="molecule type" value="Genomic_DNA"/>
</dbReference>
<dbReference type="InterPro" id="IPR051321">
    <property type="entry name" value="PHA/PHB_synthase"/>
</dbReference>
<dbReference type="Proteomes" id="UP000249688">
    <property type="component" value="Unassembled WGS sequence"/>
</dbReference>
<gene>
    <name evidence="2" type="ORF">C8P66_1543</name>
</gene>
<organism evidence="2 3">
    <name type="scientific">Humitalea rosea</name>
    <dbReference type="NCBI Taxonomy" id="990373"/>
    <lineage>
        <taxon>Bacteria</taxon>
        <taxon>Pseudomonadati</taxon>
        <taxon>Pseudomonadota</taxon>
        <taxon>Alphaproteobacteria</taxon>
        <taxon>Acetobacterales</taxon>
        <taxon>Roseomonadaceae</taxon>
        <taxon>Humitalea</taxon>
    </lineage>
</organism>
<reference evidence="2 3" key="1">
    <citation type="submission" date="2018-06" db="EMBL/GenBank/DDBJ databases">
        <title>Genomic Encyclopedia of Archaeal and Bacterial Type Strains, Phase II (KMG-II): from individual species to whole genera.</title>
        <authorList>
            <person name="Goeker M."/>
        </authorList>
    </citation>
    <scope>NUCLEOTIDE SEQUENCE [LARGE SCALE GENOMIC DNA]</scope>
    <source>
        <strain evidence="2 3">DSM 24525</strain>
    </source>
</reference>
<dbReference type="SUPFAM" id="SSF53474">
    <property type="entry name" value="alpha/beta-Hydrolases"/>
    <property type="match status" value="1"/>
</dbReference>
<evidence type="ECO:0000313" key="3">
    <source>
        <dbReference type="Proteomes" id="UP000249688"/>
    </source>
</evidence>
<dbReference type="PANTHER" id="PTHR36837:SF4">
    <property type="entry name" value="BLR0908 PROTEIN"/>
    <property type="match status" value="1"/>
</dbReference>
<dbReference type="OrthoDB" id="9774318at2"/>
<dbReference type="InterPro" id="IPR010915">
    <property type="entry name" value="PHB_depoly_PhaZ"/>
</dbReference>
<dbReference type="NCBIfam" id="TIGR01849">
    <property type="entry name" value="PHB_depoly_PhaZ"/>
    <property type="match status" value="1"/>
</dbReference>
<proteinExistence type="predicted"/>
<dbReference type="Pfam" id="PF06850">
    <property type="entry name" value="PHB_depo_C"/>
    <property type="match status" value="1"/>
</dbReference>
<evidence type="ECO:0000313" key="2">
    <source>
        <dbReference type="EMBL" id="PZW36915.1"/>
    </source>
</evidence>
<protein>
    <submittedName>
        <fullName evidence="2">Poly(3-hydroxybutyrate) depolymerase</fullName>
    </submittedName>
</protein>
<dbReference type="Gene3D" id="3.40.50.1820">
    <property type="entry name" value="alpha/beta hydrolase"/>
    <property type="match status" value="1"/>
</dbReference>
<dbReference type="PANTHER" id="PTHR36837">
    <property type="entry name" value="POLY(3-HYDROXYALKANOATE) POLYMERASE SUBUNIT PHAC"/>
    <property type="match status" value="1"/>
</dbReference>
<feature type="domain" description="PHB de-polymerase C-terminal" evidence="1">
    <location>
        <begin position="134"/>
        <end position="332"/>
    </location>
</feature>
<evidence type="ECO:0000259" key="1">
    <source>
        <dbReference type="Pfam" id="PF06850"/>
    </source>
</evidence>
<dbReference type="AlphaFoldDB" id="A0A2W7HXN3"/>
<comment type="caution">
    <text evidence="2">The sequence shown here is derived from an EMBL/GenBank/DDBJ whole genome shotgun (WGS) entry which is preliminary data.</text>
</comment>